<comment type="caution">
    <text evidence="2">The sequence shown here is derived from an EMBL/GenBank/DDBJ whole genome shotgun (WGS) entry which is preliminary data.</text>
</comment>
<proteinExistence type="predicted"/>
<dbReference type="HOGENOM" id="CLU_033184_0_0_1"/>
<evidence type="ECO:0000256" key="1">
    <source>
        <dbReference type="SAM" id="Phobius"/>
    </source>
</evidence>
<reference evidence="2 3" key="1">
    <citation type="journal article" date="2012" name="Eukaryot. Cell">
        <title>Genome sequence of the Trichosporon asahii environmental strain CBS 8904.</title>
        <authorList>
            <person name="Yang R.Y."/>
            <person name="Li H.T."/>
            <person name="Zhu H."/>
            <person name="Zhou G.P."/>
            <person name="Wang M."/>
            <person name="Wang L."/>
        </authorList>
    </citation>
    <scope>NUCLEOTIDE SEQUENCE [LARGE SCALE GENOMIC DNA]</scope>
    <source>
        <strain evidence="2 3">CBS 8904</strain>
    </source>
</reference>
<evidence type="ECO:0000313" key="3">
    <source>
        <dbReference type="Proteomes" id="UP000006757"/>
    </source>
</evidence>
<sequence>MHGEHRRSPTLDMDQDETPLLFKDKDFEPTPPSAGWWRSKPRFGRRLVPLVLVIAVLVFGGLFMLRGVPEHLRSAASREDDLDLVVRLRLLLQRMEEHYASNPDHDTTILTLPAIRRLLDCVEKETCGPGERDVVIFACQRFAGAEKGRVSGENIWAASTIRSFRAMNNTMLYGQGSMDSLLMYQHVPELVRLVFWESSSLDACIARNGTLDAYEDEDYRRAADNWQGGRGREKGCMVRDDFPDGIPYYKSLVFHFWGDARTPLGHEFTLAPWDFSALHDDTNRYLGFSIEDHCMTNKYYPPEERKHQALILGKLAEYFYPGPHNWIAHETLEEAVQDLPKENGEDFKLIATAKQDGVNGSTAVLPEHITNLGFQKQHEWTDLLARSKVMVSVCSAAFTPLSPIRPSPLLLPRAWPLKRLPPRKSANVQIGLGWPAYSPSPFDALCVGVPFINPIQYVNLEHPDDRKGWRTQNDALLALDPPYVYHVHKKNATELGHALKSAIENPIPRFIPQQGGMGGRSNSRPAPRPAWTFADPTAENMKFENVLERHRVLMTRNPLVVAEAQWEKLYGSNPAMEYLLLPGANSTAYERIHWQYRKTSG</sequence>
<keyword evidence="1" id="KW-0812">Transmembrane</keyword>
<accession>K1VSV6</accession>
<gene>
    <name evidence="2" type="ORF">A1Q2_05953</name>
</gene>
<dbReference type="STRING" id="1220162.K1VSV6"/>
<name>K1VSV6_TRIAC</name>
<organism evidence="2 3">
    <name type="scientific">Trichosporon asahii var. asahii (strain CBS 8904)</name>
    <name type="common">Yeast</name>
    <dbReference type="NCBI Taxonomy" id="1220162"/>
    <lineage>
        <taxon>Eukaryota</taxon>
        <taxon>Fungi</taxon>
        <taxon>Dikarya</taxon>
        <taxon>Basidiomycota</taxon>
        <taxon>Agaricomycotina</taxon>
        <taxon>Tremellomycetes</taxon>
        <taxon>Trichosporonales</taxon>
        <taxon>Trichosporonaceae</taxon>
        <taxon>Trichosporon</taxon>
    </lineage>
</organism>
<keyword evidence="1" id="KW-0472">Membrane</keyword>
<keyword evidence="1" id="KW-1133">Transmembrane helix</keyword>
<dbReference type="InParanoid" id="K1VSV6"/>
<dbReference type="eggNOG" id="ENOG502S1N4">
    <property type="taxonomic scope" value="Eukaryota"/>
</dbReference>
<dbReference type="Proteomes" id="UP000006757">
    <property type="component" value="Unassembled WGS sequence"/>
</dbReference>
<dbReference type="AlphaFoldDB" id="K1VSV6"/>
<dbReference type="OrthoDB" id="2113294at2759"/>
<feature type="transmembrane region" description="Helical" evidence="1">
    <location>
        <begin position="47"/>
        <end position="65"/>
    </location>
</feature>
<keyword evidence="3" id="KW-1185">Reference proteome</keyword>
<evidence type="ECO:0000313" key="2">
    <source>
        <dbReference type="EMBL" id="EKC99732.1"/>
    </source>
</evidence>
<protein>
    <submittedName>
        <fullName evidence="2">Uncharacterized protein</fullName>
    </submittedName>
</protein>
<dbReference type="EMBL" id="AMBO01000364">
    <property type="protein sequence ID" value="EKC99732.1"/>
    <property type="molecule type" value="Genomic_DNA"/>
</dbReference>